<reference evidence="7" key="1">
    <citation type="submission" date="2022-03" db="EMBL/GenBank/DDBJ databases">
        <title>Streptomyces 7R015 and 7R016 isolated from Barleria lupulina in Thailand.</title>
        <authorList>
            <person name="Kanchanasin P."/>
            <person name="Phongsopitanun W."/>
            <person name="Tanasupawat S."/>
        </authorList>
    </citation>
    <scope>NUCLEOTIDE SEQUENCE</scope>
    <source>
        <strain evidence="7">7R015</strain>
    </source>
</reference>
<feature type="transmembrane region" description="Helical" evidence="6">
    <location>
        <begin position="100"/>
        <end position="117"/>
    </location>
</feature>
<evidence type="ECO:0000313" key="7">
    <source>
        <dbReference type="EMBL" id="MCI3278802.1"/>
    </source>
</evidence>
<feature type="transmembrane region" description="Helical" evidence="6">
    <location>
        <begin position="138"/>
        <end position="159"/>
    </location>
</feature>
<accession>A0ABS9YNF3</accession>
<evidence type="ECO:0000256" key="1">
    <source>
        <dbReference type="ARBA" id="ARBA00004651"/>
    </source>
</evidence>
<keyword evidence="5 6" id="KW-0472">Membrane</keyword>
<dbReference type="Proteomes" id="UP001165269">
    <property type="component" value="Unassembled WGS sequence"/>
</dbReference>
<evidence type="ECO:0000313" key="8">
    <source>
        <dbReference type="Proteomes" id="UP001165269"/>
    </source>
</evidence>
<name>A0ABS9YNF3_9ACTN</name>
<sequence>MALPGLVRSPAIGKSLAVGRSLAVGIGRQLVSVGFLDMATRLAAQAFLTALPLLFAIASFSPAGIRDELRRTIRLLLGASGPALAQVDGVYAGGDQARETWGAVGVLVALVSATAFSRALQRLCERAWHLPRSGLRSVVWRWGAWLVVWVAALLFQGSVRDGFGAGPLLGVPLQLIGACLLWWWTQHLLLVGRVGWLPLLPGALLTGVGVVAFSAVSGLWLPRSLRLSVERYGPLGSVFTLLSWLILFFATVVVGIAVGYVVAHVDAVARRLGVAAAPPSG</sequence>
<feature type="transmembrane region" description="Helical" evidence="6">
    <location>
        <begin position="196"/>
        <end position="221"/>
    </location>
</feature>
<feature type="transmembrane region" description="Helical" evidence="6">
    <location>
        <begin position="241"/>
        <end position="263"/>
    </location>
</feature>
<protein>
    <submittedName>
        <fullName evidence="7">YihY/virulence factor BrkB family protein</fullName>
    </submittedName>
</protein>
<keyword evidence="8" id="KW-1185">Reference proteome</keyword>
<dbReference type="InterPro" id="IPR017039">
    <property type="entry name" value="Virul_fac_BrkB"/>
</dbReference>
<evidence type="ECO:0000256" key="4">
    <source>
        <dbReference type="ARBA" id="ARBA00022989"/>
    </source>
</evidence>
<evidence type="ECO:0000256" key="5">
    <source>
        <dbReference type="ARBA" id="ARBA00023136"/>
    </source>
</evidence>
<keyword evidence="3 6" id="KW-0812">Transmembrane</keyword>
<proteinExistence type="predicted"/>
<dbReference type="Pfam" id="PF03631">
    <property type="entry name" value="Virul_fac_BrkB"/>
    <property type="match status" value="1"/>
</dbReference>
<feature type="transmembrane region" description="Helical" evidence="6">
    <location>
        <begin position="42"/>
        <end position="63"/>
    </location>
</feature>
<evidence type="ECO:0000256" key="3">
    <source>
        <dbReference type="ARBA" id="ARBA00022692"/>
    </source>
</evidence>
<feature type="transmembrane region" description="Helical" evidence="6">
    <location>
        <begin position="165"/>
        <end position="184"/>
    </location>
</feature>
<comment type="caution">
    <text evidence="7">The sequence shown here is derived from an EMBL/GenBank/DDBJ whole genome shotgun (WGS) entry which is preliminary data.</text>
</comment>
<gene>
    <name evidence="7" type="ORF">MQP27_47845</name>
</gene>
<keyword evidence="2" id="KW-1003">Cell membrane</keyword>
<dbReference type="EMBL" id="JALDAY010000021">
    <property type="protein sequence ID" value="MCI3278802.1"/>
    <property type="molecule type" value="Genomic_DNA"/>
</dbReference>
<organism evidence="7 8">
    <name type="scientific">Streptomyces cylindrosporus</name>
    <dbReference type="NCBI Taxonomy" id="2927583"/>
    <lineage>
        <taxon>Bacteria</taxon>
        <taxon>Bacillati</taxon>
        <taxon>Actinomycetota</taxon>
        <taxon>Actinomycetes</taxon>
        <taxon>Kitasatosporales</taxon>
        <taxon>Streptomycetaceae</taxon>
        <taxon>Streptomyces</taxon>
    </lineage>
</organism>
<evidence type="ECO:0000256" key="2">
    <source>
        <dbReference type="ARBA" id="ARBA00022475"/>
    </source>
</evidence>
<keyword evidence="4 6" id="KW-1133">Transmembrane helix</keyword>
<comment type="subcellular location">
    <subcellularLocation>
        <location evidence="1">Cell membrane</location>
        <topology evidence="1">Multi-pass membrane protein</topology>
    </subcellularLocation>
</comment>
<evidence type="ECO:0000256" key="6">
    <source>
        <dbReference type="SAM" id="Phobius"/>
    </source>
</evidence>
<dbReference type="RefSeq" id="WP_242777804.1">
    <property type="nucleotide sequence ID" value="NZ_JALDAY010000021.1"/>
</dbReference>